<feature type="domain" description="Glucose-6-phosphate dehydrogenase C-terminal" evidence="9">
    <location>
        <begin position="194"/>
        <end position="486"/>
    </location>
</feature>
<comment type="catalytic activity">
    <reaction evidence="7">
        <text>D-glucose 6-phosphate + NADP(+) = 6-phospho-D-glucono-1,5-lactone + NADPH + H(+)</text>
        <dbReference type="Rhea" id="RHEA:15841"/>
        <dbReference type="ChEBI" id="CHEBI:15378"/>
        <dbReference type="ChEBI" id="CHEBI:57783"/>
        <dbReference type="ChEBI" id="CHEBI:57955"/>
        <dbReference type="ChEBI" id="CHEBI:58349"/>
        <dbReference type="ChEBI" id="CHEBI:61548"/>
        <dbReference type="EC" id="1.1.1.49"/>
    </reaction>
</comment>
<feature type="binding site" evidence="7">
    <location>
        <begin position="13"/>
        <end position="20"/>
    </location>
    <ligand>
        <name>NADP(+)</name>
        <dbReference type="ChEBI" id="CHEBI:58349"/>
    </ligand>
</feature>
<evidence type="ECO:0000256" key="4">
    <source>
        <dbReference type="ARBA" id="ARBA00022857"/>
    </source>
</evidence>
<dbReference type="InterPro" id="IPR022675">
    <property type="entry name" value="G6P_DH_C"/>
</dbReference>
<feature type="domain" description="Glucose-6-phosphate dehydrogenase NAD-binding" evidence="8">
    <location>
        <begin position="10"/>
        <end position="192"/>
    </location>
</feature>
<feature type="binding site" evidence="7">
    <location>
        <position position="183"/>
    </location>
    <ligand>
        <name>substrate</name>
    </ligand>
</feature>
<dbReference type="GO" id="GO:0009051">
    <property type="term" value="P:pentose-phosphate shunt, oxidative branch"/>
    <property type="evidence" value="ECO:0007669"/>
    <property type="project" value="TreeGrafter"/>
</dbReference>
<dbReference type="RefSeq" id="WP_005937773.1">
    <property type="nucleotide sequence ID" value="NZ_KB890397.1"/>
</dbReference>
<comment type="function">
    <text evidence="7">Catalyzes the oxidation of glucose 6-phosphate to 6-phosphogluconolactone.</text>
</comment>
<evidence type="ECO:0000256" key="3">
    <source>
        <dbReference type="ARBA" id="ARBA00022526"/>
    </source>
</evidence>
<comment type="caution">
    <text evidence="10">The sequence shown here is derived from an EMBL/GenBank/DDBJ whole genome shotgun (WGS) entry which is preliminary data.</text>
</comment>
<evidence type="ECO:0000313" key="10">
    <source>
        <dbReference type="EMBL" id="EOA56767.1"/>
    </source>
</evidence>
<gene>
    <name evidence="7" type="primary">zwf</name>
    <name evidence="10" type="ORF">HMPREF1534_00957</name>
</gene>
<feature type="binding site" evidence="7">
    <location>
        <position position="240"/>
    </location>
    <ligand>
        <name>substrate</name>
    </ligand>
</feature>
<keyword evidence="5 7" id="KW-0560">Oxidoreductase</keyword>
<dbReference type="GeneID" id="60063005"/>
<dbReference type="Pfam" id="PF02781">
    <property type="entry name" value="G6PD_C"/>
    <property type="match status" value="1"/>
</dbReference>
<dbReference type="EC" id="1.1.1.49" evidence="7"/>
<evidence type="ECO:0000256" key="6">
    <source>
        <dbReference type="ARBA" id="ARBA00023277"/>
    </source>
</evidence>
<evidence type="ECO:0000313" key="11">
    <source>
        <dbReference type="Proteomes" id="UP000017831"/>
    </source>
</evidence>
<dbReference type="SUPFAM" id="SSF51735">
    <property type="entry name" value="NAD(P)-binding Rossmann-fold domains"/>
    <property type="match status" value="1"/>
</dbReference>
<dbReference type="GO" id="GO:0006006">
    <property type="term" value="P:glucose metabolic process"/>
    <property type="evidence" value="ECO:0007669"/>
    <property type="project" value="UniProtKB-KW"/>
</dbReference>
<feature type="binding site" evidence="7">
    <location>
        <position position="221"/>
    </location>
    <ligand>
        <name>substrate</name>
    </ligand>
</feature>
<dbReference type="SUPFAM" id="SSF55347">
    <property type="entry name" value="Glyceraldehyde-3-phosphate dehydrogenase-like, C-terminal domain"/>
    <property type="match status" value="1"/>
</dbReference>
<dbReference type="EMBL" id="AQHY01000010">
    <property type="protein sequence ID" value="EOA56767.1"/>
    <property type="molecule type" value="Genomic_DNA"/>
</dbReference>
<dbReference type="Gene3D" id="3.40.50.720">
    <property type="entry name" value="NAD(P)-binding Rossmann-like Domain"/>
    <property type="match status" value="1"/>
</dbReference>
<dbReference type="Pfam" id="PF00479">
    <property type="entry name" value="G6PD_N"/>
    <property type="match status" value="1"/>
</dbReference>
<comment type="caution">
    <text evidence="7">Lacks conserved residue(s) required for the propagation of feature annotation.</text>
</comment>
<dbReference type="OrthoDB" id="9802739at2"/>
<dbReference type="Gene3D" id="3.30.360.10">
    <property type="entry name" value="Dihydrodipicolinate Reductase, domain 2"/>
    <property type="match status" value="1"/>
</dbReference>
<dbReference type="InterPro" id="IPR001282">
    <property type="entry name" value="G6P_DH"/>
</dbReference>
<dbReference type="PRINTS" id="PR00079">
    <property type="entry name" value="G6PDHDRGNASE"/>
</dbReference>
<dbReference type="GO" id="GO:0005829">
    <property type="term" value="C:cytosol"/>
    <property type="evidence" value="ECO:0007669"/>
    <property type="project" value="TreeGrafter"/>
</dbReference>
<dbReference type="PANTHER" id="PTHR23429:SF0">
    <property type="entry name" value="GLUCOSE-6-PHOSPHATE 1-DEHYDROGENASE"/>
    <property type="match status" value="1"/>
</dbReference>
<feature type="binding site" evidence="7">
    <location>
        <position position="47"/>
    </location>
    <ligand>
        <name>NADP(+)</name>
        <dbReference type="ChEBI" id="CHEBI:58349"/>
    </ligand>
</feature>
<dbReference type="UniPathway" id="UPA00115">
    <property type="reaction ID" value="UER00408"/>
</dbReference>
<dbReference type="AlphaFoldDB" id="U6RL32"/>
<dbReference type="PIRSF" id="PIRSF000110">
    <property type="entry name" value="G6PD"/>
    <property type="match status" value="1"/>
</dbReference>
<proteinExistence type="inferred from homology"/>
<dbReference type="PANTHER" id="PTHR23429">
    <property type="entry name" value="GLUCOSE-6-PHOSPHATE 1-DEHYDROGENASE G6PD"/>
    <property type="match status" value="1"/>
</dbReference>
<feature type="binding site" evidence="7">
    <location>
        <position position="341"/>
    </location>
    <ligand>
        <name>substrate</name>
    </ligand>
</feature>
<comment type="pathway">
    <text evidence="1 7">Carbohydrate degradation; pentose phosphate pathway; D-ribulose 5-phosphate from D-glucose 6-phosphate (oxidative stage): step 1/3.</text>
</comment>
<organism evidence="10 11">
    <name type="scientific">Phocaeicola massiliensis B84634 = Timone 84634 = DSM 17679 = JCM 13223</name>
    <dbReference type="NCBI Taxonomy" id="1121098"/>
    <lineage>
        <taxon>Bacteria</taxon>
        <taxon>Pseudomonadati</taxon>
        <taxon>Bacteroidota</taxon>
        <taxon>Bacteroidia</taxon>
        <taxon>Bacteroidales</taxon>
        <taxon>Bacteroidaceae</taxon>
        <taxon>Phocaeicola</taxon>
    </lineage>
</organism>
<dbReference type="HAMAP" id="MF_00966">
    <property type="entry name" value="G6PD"/>
    <property type="match status" value="1"/>
</dbReference>
<dbReference type="InterPro" id="IPR019796">
    <property type="entry name" value="G6P_DH_AS"/>
</dbReference>
<comment type="similarity">
    <text evidence="2 7">Belongs to the glucose-6-phosphate dehydrogenase family.</text>
</comment>
<dbReference type="GO" id="GO:0004345">
    <property type="term" value="F:glucose-6-phosphate dehydrogenase activity"/>
    <property type="evidence" value="ECO:0007669"/>
    <property type="project" value="UniProtKB-UniRule"/>
</dbReference>
<sequence>MSLPHSLFLVIFGASGDLTRRKLMPALVKIHNEGRFPPHFAIVGCARTAYSDETYRSYLKEELAKSPSLDEKEKASLDDFLSTVYYQSMDPADAFTYSRLNERLKALSPQYENDGNYLFYLATPPLLYELIPKYLHDAGILKKPGLKRIIVEKPFGYDLASARKLNKIYATYFKEEDIYRIDHFLGKETVQNIMVTRFGSTIYEPIWNRNYIDYVEITAVENMGIGTRGGYYDGSGALRDMVQNHLMQLLAITAMEPPAKFDKDGFRNEVIKVYQSLHPLTDEYIRENVIRGQYVAGETQAGYREEKNVNPDSRTDTYVAMCLKIDNWRWQGVPFYIRTGKQMPTKVTEIVVHFKPAPMQMFKMKEGFYRGEELILRIQPDEGILQRIAMKAPGSGFYMGTMEMDYSYDRNAQETGDAYVRLLEDSLAGDPTLFTRSDAVEESWTYFDKILDYWKKYPETPLYGYPAGTWGPKEADVLIERSHAEWTNPCKNLTHSKLYCLL</sequence>
<evidence type="ECO:0000259" key="9">
    <source>
        <dbReference type="Pfam" id="PF02781"/>
    </source>
</evidence>
<feature type="binding site" evidence="7">
    <location>
        <position position="187"/>
    </location>
    <ligand>
        <name>substrate</name>
    </ligand>
</feature>
<protein>
    <recommendedName>
        <fullName evidence="7">Glucose-6-phosphate 1-dehydrogenase</fullName>
        <shortName evidence="7">G6PD</shortName>
        <ecNumber evidence="7">1.1.1.49</ecNumber>
    </recommendedName>
</protein>
<dbReference type="PATRIC" id="fig|1121098.3.peg.968"/>
<reference evidence="10 11" key="1">
    <citation type="submission" date="2013-04" db="EMBL/GenBank/DDBJ databases">
        <title>The Genome Sequence of Bacteroides massiliensis DSM 17679.</title>
        <authorList>
            <consortium name="The Broad Institute Genomics Platform"/>
            <person name="Earl A."/>
            <person name="Ward D."/>
            <person name="Feldgarden M."/>
            <person name="Gevers D."/>
            <person name="Martens E."/>
            <person name="Fenner L."/>
            <person name="Roux V."/>
            <person name="Mallet M.N."/>
            <person name="Raoult D."/>
            <person name="Walker B."/>
            <person name="Young S."/>
            <person name="Zeng Q."/>
            <person name="Gargeya S."/>
            <person name="Fitzgerald M."/>
            <person name="Haas B."/>
            <person name="Abouelleil A."/>
            <person name="Allen A.W."/>
            <person name="Alvarado L."/>
            <person name="Arachchi H.M."/>
            <person name="Berlin A.M."/>
            <person name="Chapman S.B."/>
            <person name="Gainer-Dewar J."/>
            <person name="Goldberg J."/>
            <person name="Griggs A."/>
            <person name="Gujja S."/>
            <person name="Hansen M."/>
            <person name="Howarth C."/>
            <person name="Imamovic A."/>
            <person name="Ireland A."/>
            <person name="Larimer J."/>
            <person name="McCowan C."/>
            <person name="Murphy C."/>
            <person name="Pearson M."/>
            <person name="Poon T.W."/>
            <person name="Priest M."/>
            <person name="Roberts A."/>
            <person name="Saif S."/>
            <person name="Shea T."/>
            <person name="Sisk P."/>
            <person name="Sykes S."/>
            <person name="Wortman J."/>
            <person name="Nusbaum C."/>
            <person name="Birren B."/>
        </authorList>
    </citation>
    <scope>NUCLEOTIDE SEQUENCE [LARGE SCALE GENOMIC DNA]</scope>
    <source>
        <strain evidence="11">B84634 / Timone 84634 / DSM 17679 / JCM 13223</strain>
    </source>
</reference>
<dbReference type="PROSITE" id="PS00069">
    <property type="entry name" value="G6P_DEHYDROGENASE"/>
    <property type="match status" value="1"/>
</dbReference>
<keyword evidence="4 7" id="KW-0521">NADP</keyword>
<evidence type="ECO:0000256" key="7">
    <source>
        <dbReference type="HAMAP-Rule" id="MF_00966"/>
    </source>
</evidence>
<dbReference type="STRING" id="1121098.HMPREF1534_00957"/>
<dbReference type="Proteomes" id="UP000017831">
    <property type="component" value="Unassembled WGS sequence"/>
</dbReference>
<dbReference type="HOGENOM" id="CLU_013524_5_0_10"/>
<feature type="active site" description="Proton acceptor" evidence="7">
    <location>
        <position position="245"/>
    </location>
</feature>
<evidence type="ECO:0000259" key="8">
    <source>
        <dbReference type="Pfam" id="PF00479"/>
    </source>
</evidence>
<dbReference type="eggNOG" id="COG0364">
    <property type="taxonomic scope" value="Bacteria"/>
</dbReference>
<dbReference type="GO" id="GO:0050661">
    <property type="term" value="F:NADP binding"/>
    <property type="evidence" value="ECO:0007669"/>
    <property type="project" value="UniProtKB-UniRule"/>
</dbReference>
<dbReference type="NCBIfam" id="TIGR00871">
    <property type="entry name" value="zwf"/>
    <property type="match status" value="1"/>
</dbReference>
<keyword evidence="6 7" id="KW-0119">Carbohydrate metabolism</keyword>
<dbReference type="InterPro" id="IPR036291">
    <property type="entry name" value="NAD(P)-bd_dom_sf"/>
</dbReference>
<evidence type="ECO:0000256" key="5">
    <source>
        <dbReference type="ARBA" id="ARBA00023002"/>
    </source>
</evidence>
<name>U6RL32_9BACT</name>
<dbReference type="InterPro" id="IPR022674">
    <property type="entry name" value="G6P_DH_NAD-bd"/>
</dbReference>
<keyword evidence="11" id="KW-1185">Reference proteome</keyword>
<evidence type="ECO:0000256" key="2">
    <source>
        <dbReference type="ARBA" id="ARBA00009975"/>
    </source>
</evidence>
<accession>U6RL32</accession>
<evidence type="ECO:0000256" key="1">
    <source>
        <dbReference type="ARBA" id="ARBA00004937"/>
    </source>
</evidence>
<keyword evidence="3 7" id="KW-0313">Glucose metabolism</keyword>
<feature type="binding site" evidence="7">
    <location>
        <position position="153"/>
    </location>
    <ligand>
        <name>NADP(+)</name>
        <dbReference type="ChEBI" id="CHEBI:58349"/>
    </ligand>
</feature>
<feature type="binding site" evidence="7">
    <location>
        <position position="346"/>
    </location>
    <ligand>
        <name>substrate</name>
    </ligand>
</feature>